<evidence type="ECO:0000313" key="2">
    <source>
        <dbReference type="Proteomes" id="UP000194857"/>
    </source>
</evidence>
<dbReference type="InterPro" id="IPR021508">
    <property type="entry name" value="Gp17-like"/>
</dbReference>
<dbReference type="EMBL" id="NFFZ01000016">
    <property type="protein sequence ID" value="OTI57600.1"/>
    <property type="molecule type" value="Genomic_DNA"/>
</dbReference>
<protein>
    <submittedName>
        <fullName evidence="1">Uncharacterized protein</fullName>
    </submittedName>
</protein>
<dbReference type="Proteomes" id="UP000194857">
    <property type="component" value="Unassembled WGS sequence"/>
</dbReference>
<evidence type="ECO:0000313" key="1">
    <source>
        <dbReference type="EMBL" id="OTI57600.1"/>
    </source>
</evidence>
<sequence length="121" mass="13347">MYPPIFKACSISPAVTAILGASPLRMYQFGLAPQLVVKPYATWQTISGSPENYLWGRPDADGFTIQVDIFSATAAEARDAAKAIRDAIELSAYVVRWGGESVDPDTKTYRVSFDVDWIVQR</sequence>
<gene>
    <name evidence="1" type="ORF">CAZ10_25580</name>
</gene>
<dbReference type="Pfam" id="PF11367">
    <property type="entry name" value="Tail_completion_gp17"/>
    <property type="match status" value="1"/>
</dbReference>
<comment type="caution">
    <text evidence="1">The sequence shown here is derived from an EMBL/GenBank/DDBJ whole genome shotgun (WGS) entry which is preliminary data.</text>
</comment>
<name>A0A241XKJ1_PSEAI</name>
<dbReference type="RefSeq" id="WP_023464618.1">
    <property type="nucleotide sequence ID" value="NZ_CAADLW010001217.1"/>
</dbReference>
<proteinExistence type="predicted"/>
<dbReference type="AlphaFoldDB" id="A0A241XKJ1"/>
<accession>A0A241XKJ1</accession>
<reference evidence="1 2" key="1">
    <citation type="submission" date="2017-05" db="EMBL/GenBank/DDBJ databases">
        <authorList>
            <person name="Song R."/>
            <person name="Chenine A.L."/>
            <person name="Ruprecht R.M."/>
        </authorList>
    </citation>
    <scope>NUCLEOTIDE SEQUENCE [LARGE SCALE GENOMIC DNA]</scope>
    <source>
        <strain evidence="1 2">S567_C10_BS</strain>
    </source>
</reference>
<organism evidence="1 2">
    <name type="scientific">Pseudomonas aeruginosa</name>
    <dbReference type="NCBI Taxonomy" id="287"/>
    <lineage>
        <taxon>Bacteria</taxon>
        <taxon>Pseudomonadati</taxon>
        <taxon>Pseudomonadota</taxon>
        <taxon>Gammaproteobacteria</taxon>
        <taxon>Pseudomonadales</taxon>
        <taxon>Pseudomonadaceae</taxon>
        <taxon>Pseudomonas</taxon>
    </lineage>
</organism>